<dbReference type="OrthoDB" id="1148327at2"/>
<dbReference type="Proteomes" id="UP000231658">
    <property type="component" value="Unassembled WGS sequence"/>
</dbReference>
<organism evidence="2 3">
    <name type="scientific">Candidatus Terasakiella magnetica</name>
    <dbReference type="NCBI Taxonomy" id="1867952"/>
    <lineage>
        <taxon>Bacteria</taxon>
        <taxon>Pseudomonadati</taxon>
        <taxon>Pseudomonadota</taxon>
        <taxon>Alphaproteobacteria</taxon>
        <taxon>Rhodospirillales</taxon>
        <taxon>Terasakiellaceae</taxon>
        <taxon>Terasakiella</taxon>
    </lineage>
</organism>
<dbReference type="AlphaFoldDB" id="A0A1C3RKP1"/>
<proteinExistence type="predicted"/>
<name>A0A1C3RKP1_9PROT</name>
<accession>A0A1C3RKP1</accession>
<reference evidence="2 3" key="1">
    <citation type="submission" date="2016-07" db="EMBL/GenBank/DDBJ databases">
        <authorList>
            <person name="Lefevre C.T."/>
        </authorList>
    </citation>
    <scope>NUCLEOTIDE SEQUENCE [LARGE SCALE GENOMIC DNA]</scope>
    <source>
        <strain evidence="2">PR1</strain>
    </source>
</reference>
<dbReference type="STRING" id="1867952.MTBPR1_70109"/>
<evidence type="ECO:0000313" key="2">
    <source>
        <dbReference type="EMBL" id="SCA57837.1"/>
    </source>
</evidence>
<sequence>MIRKCVFLSNGFMDSCTGIQHNQFAQAMKHNGVEFEFVNAAELGGPQLSALLNELTEPRDDHLLVTFNGRIDFPKQKPGGEPYEIRWHHLCWLVDDPVQHFASLISLPANTVMGVVEPFHADILKQLGCAFKSVQVPHSNLDPLNEIIPIAKRQRRVLFAGSIAPLPDWADMKRINPPQIHPFLEASEQCGQDQAARPQSVFDAFDQACKERSIDHNQLPKQVLSGLLMLGEMASNSLARRRVLRILQKHMPIDLIGNIDDPELLAMDDVTFLGRKDFQEVLEISSHLKANICLTPKFPSAITERIWGAIASGTPAFCSLSTGLDEFEESVCQLDLSQSDATLEEKLLSVLEDDVALQMMQEGALAKVAPHHHYIHHVAKILDFFNQA</sequence>
<evidence type="ECO:0000313" key="3">
    <source>
        <dbReference type="Proteomes" id="UP000231658"/>
    </source>
</evidence>
<dbReference type="EMBL" id="FLYE01000046">
    <property type="protein sequence ID" value="SCA57837.1"/>
    <property type="molecule type" value="Genomic_DNA"/>
</dbReference>
<keyword evidence="3" id="KW-1185">Reference proteome</keyword>
<dbReference type="Pfam" id="PF13524">
    <property type="entry name" value="Glyco_trans_1_2"/>
    <property type="match status" value="1"/>
</dbReference>
<dbReference type="InterPro" id="IPR055259">
    <property type="entry name" value="YkvP/CgeB_Glyco_trans-like"/>
</dbReference>
<feature type="domain" description="Spore protein YkvP/CgeB glycosyl transferase-like" evidence="1">
    <location>
        <begin position="242"/>
        <end position="383"/>
    </location>
</feature>
<gene>
    <name evidence="2" type="ORF">MTBPR1_70109</name>
</gene>
<evidence type="ECO:0000259" key="1">
    <source>
        <dbReference type="Pfam" id="PF13524"/>
    </source>
</evidence>
<protein>
    <recommendedName>
        <fullName evidence="1">Spore protein YkvP/CgeB glycosyl transferase-like domain-containing protein</fullName>
    </recommendedName>
</protein>
<dbReference type="RefSeq" id="WP_069189842.1">
    <property type="nucleotide sequence ID" value="NZ_FLYE01000046.1"/>
</dbReference>